<sequence length="264" mass="30850">MILTFYTVSKKTYNISKDLRIYFAFCLDPYGTLLIVFSIVTGVHWFIFDDINLISYKIARMVLVFSAMQIRYAFLFIILSRIAATVFYKHYSKYSSGAGLLTFSIFITHMASLANGYIEFIRVFVDLNQYFFAIYINLGQHAITLIFCKILQEVNKQRYKSLAYQSSLSERHQIYKNVKILKSIWPIVFICSTVSPIGPILISYNIAFLLVICWRLTQPNENLNHINTIGKNIVQMDTENSRKQMQPKIIPVESYFNNLEKQWK</sequence>
<accession>A0AC35GHT0</accession>
<dbReference type="Proteomes" id="UP000887580">
    <property type="component" value="Unplaced"/>
</dbReference>
<protein>
    <submittedName>
        <fullName evidence="2">Serpentine Receptor, class Z</fullName>
    </submittedName>
</protein>
<reference evidence="2" key="1">
    <citation type="submission" date="2022-11" db="UniProtKB">
        <authorList>
            <consortium name="WormBaseParasite"/>
        </authorList>
    </citation>
    <scope>IDENTIFICATION</scope>
</reference>
<proteinExistence type="predicted"/>
<dbReference type="WBParaSite" id="PS1159_v2.g5020.t1">
    <property type="protein sequence ID" value="PS1159_v2.g5020.t1"/>
    <property type="gene ID" value="PS1159_v2.g5020"/>
</dbReference>
<evidence type="ECO:0000313" key="1">
    <source>
        <dbReference type="Proteomes" id="UP000887580"/>
    </source>
</evidence>
<organism evidence="1 2">
    <name type="scientific">Panagrolaimus sp. PS1159</name>
    <dbReference type="NCBI Taxonomy" id="55785"/>
    <lineage>
        <taxon>Eukaryota</taxon>
        <taxon>Metazoa</taxon>
        <taxon>Ecdysozoa</taxon>
        <taxon>Nematoda</taxon>
        <taxon>Chromadorea</taxon>
        <taxon>Rhabditida</taxon>
        <taxon>Tylenchina</taxon>
        <taxon>Panagrolaimomorpha</taxon>
        <taxon>Panagrolaimoidea</taxon>
        <taxon>Panagrolaimidae</taxon>
        <taxon>Panagrolaimus</taxon>
    </lineage>
</organism>
<name>A0AC35GHT0_9BILA</name>
<evidence type="ECO:0000313" key="2">
    <source>
        <dbReference type="WBParaSite" id="PS1159_v2.g5020.t1"/>
    </source>
</evidence>